<reference evidence="1" key="1">
    <citation type="submission" date="2023-10" db="EMBL/GenBank/DDBJ databases">
        <authorList>
            <person name="Rodriguez Cubillos JULIANA M."/>
            <person name="De Vega J."/>
        </authorList>
    </citation>
    <scope>NUCLEOTIDE SEQUENCE</scope>
</reference>
<accession>A0ACB0KPU3</accession>
<dbReference type="EMBL" id="CASHSV030000311">
    <property type="protein sequence ID" value="CAJ2659227.1"/>
    <property type="molecule type" value="Genomic_DNA"/>
</dbReference>
<organism evidence="1 2">
    <name type="scientific">Trifolium pratense</name>
    <name type="common">Red clover</name>
    <dbReference type="NCBI Taxonomy" id="57577"/>
    <lineage>
        <taxon>Eukaryota</taxon>
        <taxon>Viridiplantae</taxon>
        <taxon>Streptophyta</taxon>
        <taxon>Embryophyta</taxon>
        <taxon>Tracheophyta</taxon>
        <taxon>Spermatophyta</taxon>
        <taxon>Magnoliopsida</taxon>
        <taxon>eudicotyledons</taxon>
        <taxon>Gunneridae</taxon>
        <taxon>Pentapetalae</taxon>
        <taxon>rosids</taxon>
        <taxon>fabids</taxon>
        <taxon>Fabales</taxon>
        <taxon>Fabaceae</taxon>
        <taxon>Papilionoideae</taxon>
        <taxon>50 kb inversion clade</taxon>
        <taxon>NPAAA clade</taxon>
        <taxon>Hologalegina</taxon>
        <taxon>IRL clade</taxon>
        <taxon>Trifolieae</taxon>
        <taxon>Trifolium</taxon>
    </lineage>
</organism>
<gene>
    <name evidence="1" type="ORF">MILVUS5_LOCUS25452</name>
</gene>
<name>A0ACB0KPU3_TRIPR</name>
<evidence type="ECO:0000313" key="2">
    <source>
        <dbReference type="Proteomes" id="UP001177021"/>
    </source>
</evidence>
<comment type="caution">
    <text evidence="1">The sequence shown here is derived from an EMBL/GenBank/DDBJ whole genome shotgun (WGS) entry which is preliminary data.</text>
</comment>
<keyword evidence="2" id="KW-1185">Reference proteome</keyword>
<protein>
    <submittedName>
        <fullName evidence="1">Uncharacterized protein</fullName>
    </submittedName>
</protein>
<evidence type="ECO:0000313" key="1">
    <source>
        <dbReference type="EMBL" id="CAJ2659227.1"/>
    </source>
</evidence>
<dbReference type="Proteomes" id="UP001177021">
    <property type="component" value="Unassembled WGS sequence"/>
</dbReference>
<proteinExistence type="predicted"/>
<sequence length="195" mass="20917">MARKAGFEAFAQRSHSELQRTKPDSKLLLDATAGGSLLSLSAADATTIIEKMSLSDRQSERSKTQRKPGILELDPSDAVLAQNKLLTNTVEELSKQMSKLMTLQEGSGKAKQVASCELCTGNHPTGHCPPSHEEVNFMANQQRQSQPTFIGGGMAPNADAGEEAGMNDDDEEDDGGEGDASMEEEDEEEADSDDD</sequence>